<gene>
    <name evidence="1" type="ORF">DEA8626_01050</name>
</gene>
<dbReference type="GO" id="GO:0003677">
    <property type="term" value="F:DNA binding"/>
    <property type="evidence" value="ECO:0007669"/>
    <property type="project" value="InterPro"/>
</dbReference>
<organism evidence="1 2">
    <name type="scientific">Albidovulum aquaemixtae</name>
    <dbReference type="NCBI Taxonomy" id="1542388"/>
    <lineage>
        <taxon>Bacteria</taxon>
        <taxon>Pseudomonadati</taxon>
        <taxon>Pseudomonadota</taxon>
        <taxon>Alphaproteobacteria</taxon>
        <taxon>Rhodobacterales</taxon>
        <taxon>Paracoccaceae</taxon>
        <taxon>Albidovulum</taxon>
    </lineage>
</organism>
<reference evidence="1 2" key="1">
    <citation type="submission" date="2018-03" db="EMBL/GenBank/DDBJ databases">
        <authorList>
            <person name="Keele B.F."/>
        </authorList>
    </citation>
    <scope>NUCLEOTIDE SEQUENCE [LARGE SCALE GENOMIC DNA]</scope>
    <source>
        <strain evidence="1 2">CECT 8626</strain>
    </source>
</reference>
<dbReference type="EMBL" id="OMOQ01000001">
    <property type="protein sequence ID" value="SPH17527.1"/>
    <property type="molecule type" value="Genomic_DNA"/>
</dbReference>
<protein>
    <submittedName>
        <fullName evidence="1">Uncharacterized protein</fullName>
    </submittedName>
</protein>
<name>A0A2R8B4J6_9RHOB</name>
<evidence type="ECO:0000313" key="1">
    <source>
        <dbReference type="EMBL" id="SPH17527.1"/>
    </source>
</evidence>
<dbReference type="AlphaFoldDB" id="A0A2R8B4J6"/>
<dbReference type="Proteomes" id="UP000244924">
    <property type="component" value="Unassembled WGS sequence"/>
</dbReference>
<evidence type="ECO:0000313" key="2">
    <source>
        <dbReference type="Proteomes" id="UP000244924"/>
    </source>
</evidence>
<dbReference type="GO" id="GO:0006355">
    <property type="term" value="P:regulation of DNA-templated transcription"/>
    <property type="evidence" value="ECO:0007669"/>
    <property type="project" value="InterPro"/>
</dbReference>
<dbReference type="InterPro" id="IPR016032">
    <property type="entry name" value="Sig_transdc_resp-reg_C-effctor"/>
</dbReference>
<dbReference type="SUPFAM" id="SSF48452">
    <property type="entry name" value="TPR-like"/>
    <property type="match status" value="1"/>
</dbReference>
<sequence length="534" mass="58905">MKKGFRINFFGALALADPDGNDITPKGSKPRALLALLAEAGDMKRSRRWLESKLWSDRGPAQASGSLRQTLTEIRNAFGDHADLLGADRSDVWLDSERIETDLIAASDPRRTGREFLEGLDAKDEEFDEWLRNARAHYASADVPTPATQPLRRGLLIRAEKSESGTSSERVTGRIIADQVARNLEDRLSASRFLKADRAGFSGTFDLEIRCDVAQDDDRSVIFLRIEDPRDGCLLYSDHKSVSGGIAEAITGTIVADLVHGAATKVIHKLPERLSPSRPESQAVKDALQGAKSLAQFDPLGFDEAHRYFTKAHEEDPNGVYLAWRAFVRMAQLVEKVDGDHDAWRDEIDELVPSVVSRAPDNGLAVALVALTRIMLEDELTGPARLAEQAMAWNRNNLFARQTLAMAHSAVGDPAKAYEISAACRSMASRDEFGHLWDLYHSLVCISAGRLEEARSAAERASRVAPKFVAPRRQLLALCANAGDIAAAKKYLEELKSLEVDFTLDRYLNDPDYPVLTLRRAGIIAPVKGVPEKK</sequence>
<dbReference type="Gene3D" id="1.25.40.10">
    <property type="entry name" value="Tetratricopeptide repeat domain"/>
    <property type="match status" value="1"/>
</dbReference>
<dbReference type="InterPro" id="IPR051677">
    <property type="entry name" value="AfsR-DnrI-RedD_regulator"/>
</dbReference>
<keyword evidence="2" id="KW-1185">Reference proteome</keyword>
<dbReference type="InterPro" id="IPR036388">
    <property type="entry name" value="WH-like_DNA-bd_sf"/>
</dbReference>
<dbReference type="SUPFAM" id="SSF46894">
    <property type="entry name" value="C-terminal effector domain of the bipartite response regulators"/>
    <property type="match status" value="1"/>
</dbReference>
<dbReference type="PANTHER" id="PTHR35807">
    <property type="entry name" value="TRANSCRIPTIONAL REGULATOR REDD-RELATED"/>
    <property type="match status" value="1"/>
</dbReference>
<dbReference type="Gene3D" id="1.10.10.10">
    <property type="entry name" value="Winged helix-like DNA-binding domain superfamily/Winged helix DNA-binding domain"/>
    <property type="match status" value="1"/>
</dbReference>
<dbReference type="RefSeq" id="WP_108851963.1">
    <property type="nucleotide sequence ID" value="NZ_OMOQ01000001.1"/>
</dbReference>
<accession>A0A2R8B4J6</accession>
<proteinExistence type="predicted"/>
<dbReference type="OrthoDB" id="9807521at2"/>
<dbReference type="InterPro" id="IPR011990">
    <property type="entry name" value="TPR-like_helical_dom_sf"/>
</dbReference>